<dbReference type="GO" id="GO:0005829">
    <property type="term" value="C:cytosol"/>
    <property type="evidence" value="ECO:0007669"/>
    <property type="project" value="TreeGrafter"/>
</dbReference>
<keyword evidence="4" id="KW-0378">Hydrolase</keyword>
<keyword evidence="6" id="KW-0560">Oxidoreductase</keyword>
<evidence type="ECO:0000313" key="11">
    <source>
        <dbReference type="EMBL" id="OGC83059.1"/>
    </source>
</evidence>
<reference evidence="11 12" key="1">
    <citation type="journal article" date="2016" name="Nat. Commun.">
        <title>Thousands of microbial genomes shed light on interconnected biogeochemical processes in an aquifer system.</title>
        <authorList>
            <person name="Anantharaman K."/>
            <person name="Brown C.T."/>
            <person name="Hug L.A."/>
            <person name="Sharon I."/>
            <person name="Castelle C.J."/>
            <person name="Probst A.J."/>
            <person name="Thomas B.C."/>
            <person name="Singh A."/>
            <person name="Wilkins M.J."/>
            <person name="Karaoz U."/>
            <person name="Brodie E.L."/>
            <person name="Williams K.H."/>
            <person name="Hubbard S.S."/>
            <person name="Banfield J.F."/>
        </authorList>
    </citation>
    <scope>NUCLEOTIDE SEQUENCE [LARGE SCALE GENOMIC DNA]</scope>
</reference>
<keyword evidence="7" id="KW-0486">Methionine biosynthesis</keyword>
<keyword evidence="2" id="KW-0554">One-carbon metabolism</keyword>
<evidence type="ECO:0000259" key="10">
    <source>
        <dbReference type="Pfam" id="PF02882"/>
    </source>
</evidence>
<dbReference type="GO" id="GO:0035999">
    <property type="term" value="P:tetrahydrofolate interconversion"/>
    <property type="evidence" value="ECO:0007669"/>
    <property type="project" value="TreeGrafter"/>
</dbReference>
<protein>
    <submittedName>
        <fullName evidence="11">Uncharacterized protein</fullName>
    </submittedName>
</protein>
<dbReference type="SUPFAM" id="SSF51735">
    <property type="entry name" value="NAD(P)-binding Rossmann-fold domains"/>
    <property type="match status" value="1"/>
</dbReference>
<dbReference type="InterPro" id="IPR020630">
    <property type="entry name" value="THF_DH/CycHdrlase_cat_dom"/>
</dbReference>
<keyword evidence="3" id="KW-0658">Purine biosynthesis</keyword>
<evidence type="ECO:0000256" key="2">
    <source>
        <dbReference type="ARBA" id="ARBA00022563"/>
    </source>
</evidence>
<dbReference type="AlphaFoldDB" id="A0A1F4XN31"/>
<dbReference type="GO" id="GO:0009086">
    <property type="term" value="P:methionine biosynthetic process"/>
    <property type="evidence" value="ECO:0007669"/>
    <property type="project" value="UniProtKB-KW"/>
</dbReference>
<keyword evidence="8" id="KW-0511">Multifunctional enzyme</keyword>
<accession>A0A1F4XN31</accession>
<keyword evidence="7" id="KW-0028">Amino-acid biosynthesis</keyword>
<dbReference type="GO" id="GO:0004477">
    <property type="term" value="F:methenyltetrahydrofolate cyclohydrolase activity"/>
    <property type="evidence" value="ECO:0007669"/>
    <property type="project" value="TreeGrafter"/>
</dbReference>
<dbReference type="InterPro" id="IPR046346">
    <property type="entry name" value="Aminoacid_DH-like_N_sf"/>
</dbReference>
<dbReference type="Gene3D" id="3.40.50.10860">
    <property type="entry name" value="Leucine Dehydrogenase, chain A, domain 1"/>
    <property type="match status" value="1"/>
</dbReference>
<feature type="domain" description="Tetrahydrofolate dehydrogenase/cyclohydrolase catalytic" evidence="9">
    <location>
        <begin position="3"/>
        <end position="112"/>
    </location>
</feature>
<evidence type="ECO:0000256" key="5">
    <source>
        <dbReference type="ARBA" id="ARBA00022857"/>
    </source>
</evidence>
<dbReference type="InterPro" id="IPR000672">
    <property type="entry name" value="THF_DH/CycHdrlase"/>
</dbReference>
<organism evidence="11 12">
    <name type="scientific">Candidatus Adlerbacteria bacterium RIFCSPHIGHO2_02_FULL_52_17</name>
    <dbReference type="NCBI Taxonomy" id="1797240"/>
    <lineage>
        <taxon>Bacteria</taxon>
        <taxon>Candidatus Adleribacteriota</taxon>
    </lineage>
</organism>
<keyword evidence="5" id="KW-0521">NADP</keyword>
<sequence length="279" mass="29326">MIVDGKKIAEEILQELEKERASLPPVLRLGVVMGAGDAASDSFVRIKERTAERLRVDVSREVLAKDSSTTDAIHAVLRLSKVAAGIIVQLPLPRQIAIAQVLAALPPEQDVDRMRPPGLPRLVSSPIVGALSEIFVRYTISASGKKAVVVGEGTLVGTPAAEFLRELRARVVVVTEESGSLEELADADLVVLGAGHPGLVTPEMLKPGVVLIDAGTSAASDSHIQLPQGARGRRVFGDADPACANVASVFTPVPGGVGPITVAMLFKNLFALVRHQQGL</sequence>
<comment type="caution">
    <text evidence="11">The sequence shown here is derived from an EMBL/GenBank/DDBJ whole genome shotgun (WGS) entry which is preliminary data.</text>
</comment>
<dbReference type="Pfam" id="PF00763">
    <property type="entry name" value="THF_DHG_CYH"/>
    <property type="match status" value="1"/>
</dbReference>
<dbReference type="PANTHER" id="PTHR48099:SF5">
    <property type="entry name" value="C-1-TETRAHYDROFOLATE SYNTHASE, CYTOPLASMIC"/>
    <property type="match status" value="1"/>
</dbReference>
<dbReference type="PRINTS" id="PR00085">
    <property type="entry name" value="THFDHDRGNASE"/>
</dbReference>
<feature type="domain" description="Tetrahydrofolate dehydrogenase/cyclohydrolase NAD(P)-binding" evidence="10">
    <location>
        <begin position="132"/>
        <end position="276"/>
    </location>
</feature>
<proteinExistence type="predicted"/>
<evidence type="ECO:0000256" key="8">
    <source>
        <dbReference type="ARBA" id="ARBA00023268"/>
    </source>
</evidence>
<dbReference type="Proteomes" id="UP000177564">
    <property type="component" value="Unassembled WGS sequence"/>
</dbReference>
<evidence type="ECO:0000256" key="4">
    <source>
        <dbReference type="ARBA" id="ARBA00022801"/>
    </source>
</evidence>
<evidence type="ECO:0000256" key="1">
    <source>
        <dbReference type="ARBA" id="ARBA00004777"/>
    </source>
</evidence>
<dbReference type="STRING" id="1797240.A3D68_02245"/>
<dbReference type="InterPro" id="IPR020867">
    <property type="entry name" value="THF_DH/CycHdrlase_CS"/>
</dbReference>
<evidence type="ECO:0000256" key="7">
    <source>
        <dbReference type="ARBA" id="ARBA00023167"/>
    </source>
</evidence>
<gene>
    <name evidence="11" type="ORF">A3D68_02245</name>
</gene>
<dbReference type="InterPro" id="IPR020631">
    <property type="entry name" value="THF_DH/CycHdrlase_NAD-bd_dom"/>
</dbReference>
<dbReference type="InterPro" id="IPR036291">
    <property type="entry name" value="NAD(P)-bd_dom_sf"/>
</dbReference>
<name>A0A1F4XN31_9BACT</name>
<evidence type="ECO:0000313" key="12">
    <source>
        <dbReference type="Proteomes" id="UP000177564"/>
    </source>
</evidence>
<dbReference type="SUPFAM" id="SSF53223">
    <property type="entry name" value="Aminoacid dehydrogenase-like, N-terminal domain"/>
    <property type="match status" value="1"/>
</dbReference>
<dbReference type="Pfam" id="PF02882">
    <property type="entry name" value="THF_DHG_CYH_C"/>
    <property type="match status" value="1"/>
</dbReference>
<dbReference type="GO" id="GO:0006164">
    <property type="term" value="P:purine nucleotide biosynthetic process"/>
    <property type="evidence" value="ECO:0007669"/>
    <property type="project" value="UniProtKB-KW"/>
</dbReference>
<dbReference type="Gene3D" id="3.40.50.720">
    <property type="entry name" value="NAD(P)-binding Rossmann-like Domain"/>
    <property type="match status" value="1"/>
</dbReference>
<dbReference type="EMBL" id="MEWU01000029">
    <property type="protein sequence ID" value="OGC83059.1"/>
    <property type="molecule type" value="Genomic_DNA"/>
</dbReference>
<dbReference type="PROSITE" id="PS00767">
    <property type="entry name" value="THF_DHG_CYH_2"/>
    <property type="match status" value="1"/>
</dbReference>
<comment type="pathway">
    <text evidence="1">One-carbon metabolism; tetrahydrofolate interconversion.</text>
</comment>
<dbReference type="GO" id="GO:0004488">
    <property type="term" value="F:methylenetetrahydrofolate dehydrogenase (NADP+) activity"/>
    <property type="evidence" value="ECO:0007669"/>
    <property type="project" value="InterPro"/>
</dbReference>
<dbReference type="PANTHER" id="PTHR48099">
    <property type="entry name" value="C-1-TETRAHYDROFOLATE SYNTHASE, CYTOPLASMIC-RELATED"/>
    <property type="match status" value="1"/>
</dbReference>
<evidence type="ECO:0000256" key="6">
    <source>
        <dbReference type="ARBA" id="ARBA00023002"/>
    </source>
</evidence>
<evidence type="ECO:0000256" key="3">
    <source>
        <dbReference type="ARBA" id="ARBA00022755"/>
    </source>
</evidence>
<evidence type="ECO:0000259" key="9">
    <source>
        <dbReference type="Pfam" id="PF00763"/>
    </source>
</evidence>